<evidence type="ECO:0000256" key="3">
    <source>
        <dbReference type="ARBA" id="ARBA00022614"/>
    </source>
</evidence>
<keyword evidence="3" id="KW-0433">Leucine-rich repeat</keyword>
<organism evidence="6 7">
    <name type="scientific">Fonsecaea multimorphosa CBS 102226</name>
    <dbReference type="NCBI Taxonomy" id="1442371"/>
    <lineage>
        <taxon>Eukaryota</taxon>
        <taxon>Fungi</taxon>
        <taxon>Dikarya</taxon>
        <taxon>Ascomycota</taxon>
        <taxon>Pezizomycotina</taxon>
        <taxon>Eurotiomycetes</taxon>
        <taxon>Chaetothyriomycetidae</taxon>
        <taxon>Chaetothyriales</taxon>
        <taxon>Herpotrichiellaceae</taxon>
        <taxon>Fonsecaea</taxon>
    </lineage>
</organism>
<evidence type="ECO:0000256" key="5">
    <source>
        <dbReference type="SAM" id="MobiDB-lite"/>
    </source>
</evidence>
<feature type="region of interest" description="Disordered" evidence="5">
    <location>
        <begin position="618"/>
        <end position="640"/>
    </location>
</feature>
<dbReference type="InterPro" id="IPR032675">
    <property type="entry name" value="LRR_dom_sf"/>
</dbReference>
<dbReference type="RefSeq" id="XP_016637474.1">
    <property type="nucleotide sequence ID" value="XM_016770564.1"/>
</dbReference>
<dbReference type="OrthoDB" id="676979at2759"/>
<proteinExistence type="predicted"/>
<dbReference type="GO" id="GO:0005737">
    <property type="term" value="C:cytoplasm"/>
    <property type="evidence" value="ECO:0007669"/>
    <property type="project" value="UniProtKB-SubCell"/>
</dbReference>
<evidence type="ECO:0000313" key="7">
    <source>
        <dbReference type="Proteomes" id="UP000053411"/>
    </source>
</evidence>
<dbReference type="FunFam" id="3.80.10.10:FF:000273">
    <property type="entry name" value="Leucine Rich Repeat domain protein"/>
    <property type="match status" value="1"/>
</dbReference>
<evidence type="ECO:0000313" key="6">
    <source>
        <dbReference type="EMBL" id="KIY03352.1"/>
    </source>
</evidence>
<sequence length="783" mass="85876">MGIISFGFHHGPLVESALTDSTRRVLQSLAQFIRQHEKALANSLQMSVHRRQASLNNNPANSSTPTSGTSSSSTNTSASALAAAFSFAGLYFRSHAAKAALLTLTPHHLFYLLSRMEELDIAVGPMNIRLESLTNEPTPSNYVSFLQPHKPAKGRSDKDSIHSVSSMRSVMSGMSSFWSSIGLGGGTSKSEKAKAITQADLTYLYSAFTKLPSLRLTTDHRARLIKGYEEFPFDTAVPLFAFKNLQQLDIVDLDFRQFYGWDRISEQLTLLTVKRANVSDPTELLTNIVLDDAEKRRRRSTKGGRGSPTMSASWTVPSTPRAEYAQSHSDPGSPAHGSLDNEDSMEPGPKTKPLSGSVSPKRLSASRPASSYRHIRTYSSTVRRTGSGSSYSSDYSIQPHRSESSPNVLSLNILPTSKWQRLKYLSLADNSMTTISAQSLAPVASTLRSLNLSSNLFNEIPDSLASLTRLVSLDLSNCMIGSLQSLSRSPLPAILTINLKGNRLRSLAGVEKLLSLEQLNIQDNQLSDPMEMARLTGIPNLKRIWVKRNPFTKTHAEYRVTTFNLFRKTPGYVDDIIVDESGPGYSERKQLVDRVPEVERELSQPSIRIAEQPVIVQQPDSAQPSSNESPEIVMNTTRRKKAPRRRIVDLAHDETFGRVPDEDLAATITPSASIVNYEDAPTLSAPALLRSTAAEAVADDIFDSSTEVPSVGSSEPAQQHDDYRAKVEALRQEFGSNWLSALGDQNWHNSHHFEVLQGQSLSHDALHRSGHQVIVSGGGGTLG</sequence>
<dbReference type="SUPFAM" id="SSF52058">
    <property type="entry name" value="L domain-like"/>
    <property type="match status" value="1"/>
</dbReference>
<evidence type="ECO:0000256" key="4">
    <source>
        <dbReference type="ARBA" id="ARBA00022737"/>
    </source>
</evidence>
<dbReference type="AlphaFoldDB" id="A0A0D2J1V1"/>
<feature type="compositionally biased region" description="Low complexity" evidence="5">
    <location>
        <begin position="377"/>
        <end position="396"/>
    </location>
</feature>
<evidence type="ECO:0000256" key="1">
    <source>
        <dbReference type="ARBA" id="ARBA00004496"/>
    </source>
</evidence>
<feature type="region of interest" description="Disordered" evidence="5">
    <location>
        <begin position="55"/>
        <end position="75"/>
    </location>
</feature>
<gene>
    <name evidence="6" type="ORF">Z520_00043</name>
</gene>
<reference evidence="6 7" key="1">
    <citation type="submission" date="2015-01" db="EMBL/GenBank/DDBJ databases">
        <title>The Genome Sequence of Fonsecaea multimorphosa CBS 102226.</title>
        <authorList>
            <consortium name="The Broad Institute Genomics Platform"/>
            <person name="Cuomo C."/>
            <person name="de Hoog S."/>
            <person name="Gorbushina A."/>
            <person name="Stielow B."/>
            <person name="Teixiera M."/>
            <person name="Abouelleil A."/>
            <person name="Chapman S.B."/>
            <person name="Priest M."/>
            <person name="Young S.K."/>
            <person name="Wortman J."/>
            <person name="Nusbaum C."/>
            <person name="Birren B."/>
        </authorList>
    </citation>
    <scope>NUCLEOTIDE SEQUENCE [LARGE SCALE GENOMIC DNA]</scope>
    <source>
        <strain evidence="6 7">CBS 102226</strain>
    </source>
</reference>
<feature type="compositionally biased region" description="Polar residues" evidence="5">
    <location>
        <begin position="618"/>
        <end position="629"/>
    </location>
</feature>
<dbReference type="Proteomes" id="UP000053411">
    <property type="component" value="Unassembled WGS sequence"/>
</dbReference>
<dbReference type="PANTHER" id="PTHR15454">
    <property type="entry name" value="NISCHARIN RELATED"/>
    <property type="match status" value="1"/>
</dbReference>
<dbReference type="InterPro" id="IPR001611">
    <property type="entry name" value="Leu-rich_rpt"/>
</dbReference>
<dbReference type="Gene3D" id="3.80.10.10">
    <property type="entry name" value="Ribonuclease Inhibitor"/>
    <property type="match status" value="2"/>
</dbReference>
<dbReference type="Pfam" id="PF13855">
    <property type="entry name" value="LRR_8"/>
    <property type="match status" value="1"/>
</dbReference>
<accession>A0A0D2J1V1</accession>
<evidence type="ECO:0000256" key="2">
    <source>
        <dbReference type="ARBA" id="ARBA00022490"/>
    </source>
</evidence>
<dbReference type="STRING" id="1442371.A0A0D2J1V1"/>
<dbReference type="PANTHER" id="PTHR15454:SF69">
    <property type="entry name" value="SERINE_THREONINE-PROTEIN KINASE 11-INTERACTING PROTEIN"/>
    <property type="match status" value="1"/>
</dbReference>
<feature type="compositionally biased region" description="Polar residues" evidence="5">
    <location>
        <begin position="308"/>
        <end position="318"/>
    </location>
</feature>
<evidence type="ECO:0008006" key="8">
    <source>
        <dbReference type="Google" id="ProtNLM"/>
    </source>
</evidence>
<keyword evidence="2" id="KW-0963">Cytoplasm</keyword>
<name>A0A0D2J1V1_9EURO</name>
<dbReference type="EMBL" id="KN848062">
    <property type="protein sequence ID" value="KIY03352.1"/>
    <property type="molecule type" value="Genomic_DNA"/>
</dbReference>
<keyword evidence="7" id="KW-1185">Reference proteome</keyword>
<comment type="subcellular location">
    <subcellularLocation>
        <location evidence="1">Cytoplasm</location>
    </subcellularLocation>
</comment>
<dbReference type="PROSITE" id="PS51450">
    <property type="entry name" value="LRR"/>
    <property type="match status" value="2"/>
</dbReference>
<protein>
    <recommendedName>
        <fullName evidence="8">Leucine Rich Repeat domain protein</fullName>
    </recommendedName>
</protein>
<dbReference type="GeneID" id="27705789"/>
<keyword evidence="4" id="KW-0677">Repeat</keyword>
<dbReference type="VEuPathDB" id="FungiDB:Z520_00043"/>
<feature type="region of interest" description="Disordered" evidence="5">
    <location>
        <begin position="295"/>
        <end position="406"/>
    </location>
</feature>